<dbReference type="InterPro" id="IPR003688">
    <property type="entry name" value="TraG/VirD4"/>
</dbReference>
<dbReference type="NCBIfam" id="NF045973">
    <property type="entry name" value="conju_CD1115"/>
    <property type="match status" value="1"/>
</dbReference>
<name>A0A6N4TJQ2_9FIRM</name>
<keyword evidence="9" id="KW-1185">Reference proteome</keyword>
<dbReference type="AlphaFoldDB" id="A0A6N4TJQ2"/>
<feature type="domain" description="TraD/TraG TraM recognition site" evidence="7">
    <location>
        <begin position="358"/>
        <end position="474"/>
    </location>
</feature>
<keyword evidence="6" id="KW-0472">Membrane</keyword>
<dbReference type="InterPro" id="IPR027417">
    <property type="entry name" value="P-loop_NTPase"/>
</dbReference>
<keyword evidence="3" id="KW-1003">Cell membrane</keyword>
<keyword evidence="4" id="KW-0812">Transmembrane</keyword>
<evidence type="ECO:0000259" key="7">
    <source>
        <dbReference type="Pfam" id="PF12696"/>
    </source>
</evidence>
<comment type="similarity">
    <text evidence="2">Belongs to the VirD4/TraG family.</text>
</comment>
<evidence type="ECO:0000256" key="1">
    <source>
        <dbReference type="ARBA" id="ARBA00004651"/>
    </source>
</evidence>
<gene>
    <name evidence="8" type="ORF">Aargi30884_15280</name>
</gene>
<dbReference type="EMBL" id="AP019695">
    <property type="protein sequence ID" value="BBK22625.1"/>
    <property type="molecule type" value="Genomic_DNA"/>
</dbReference>
<dbReference type="CDD" id="cd01127">
    <property type="entry name" value="TrwB_TraG_TraD_VirD4"/>
    <property type="match status" value="2"/>
</dbReference>
<evidence type="ECO:0000313" key="9">
    <source>
        <dbReference type="Proteomes" id="UP000464754"/>
    </source>
</evidence>
<protein>
    <submittedName>
        <fullName evidence="8">Conjugal transfer protein TraG</fullName>
    </submittedName>
</protein>
<evidence type="ECO:0000256" key="3">
    <source>
        <dbReference type="ARBA" id="ARBA00022475"/>
    </source>
</evidence>
<evidence type="ECO:0000256" key="4">
    <source>
        <dbReference type="ARBA" id="ARBA00022692"/>
    </source>
</evidence>
<dbReference type="InterPro" id="IPR051539">
    <property type="entry name" value="T4SS-coupling_protein"/>
</dbReference>
<reference evidence="9" key="1">
    <citation type="submission" date="2019-05" db="EMBL/GenBank/DDBJ databases">
        <title>Complete genome sequencing of Absiella argi strain JCM 30884.</title>
        <authorList>
            <person name="Sakamoto M."/>
            <person name="Murakami T."/>
            <person name="Mori H."/>
        </authorList>
    </citation>
    <scope>NUCLEOTIDE SEQUENCE [LARGE SCALE GENOMIC DNA]</scope>
    <source>
        <strain evidence="9">JCM 30884</strain>
    </source>
</reference>
<dbReference type="PANTHER" id="PTHR37937">
    <property type="entry name" value="CONJUGATIVE TRANSFER: DNA TRANSPORT"/>
    <property type="match status" value="1"/>
</dbReference>
<dbReference type="SUPFAM" id="SSF52540">
    <property type="entry name" value="P-loop containing nucleoside triphosphate hydrolases"/>
    <property type="match status" value="1"/>
</dbReference>
<evidence type="ECO:0000256" key="6">
    <source>
        <dbReference type="ARBA" id="ARBA00023136"/>
    </source>
</evidence>
<accession>A0A6N4TJQ2</accession>
<evidence type="ECO:0000256" key="5">
    <source>
        <dbReference type="ARBA" id="ARBA00022989"/>
    </source>
</evidence>
<dbReference type="GO" id="GO:0005886">
    <property type="term" value="C:plasma membrane"/>
    <property type="evidence" value="ECO:0007669"/>
    <property type="project" value="UniProtKB-SubCell"/>
</dbReference>
<comment type="subcellular location">
    <subcellularLocation>
        <location evidence="1">Cell membrane</location>
        <topology evidence="1">Multi-pass membrane protein</topology>
    </subcellularLocation>
</comment>
<evidence type="ECO:0000313" key="8">
    <source>
        <dbReference type="EMBL" id="BBK22625.1"/>
    </source>
</evidence>
<sequence>MKKENDNHTEILDSNMLLSKNIALSMNTRKTYLNDNICVIGGSGSGKTRNHVKPNLLQMYCNYVLVDPKGSVCEETGNAFINYDKNDAYDRKILNLVQMQKSMHYNPFKYFKQPNDVFKFVNNLVANTTKENASKGGDDFFEKAEVAWMTAVIFFIMAIGREEERNFNYVMELLDLAEASEEDENAQSILDIMFEELDEANKRALKYGENVNRYSYSFLAVKQYNLYRKAAGKTAKSILISVGVRLAIFNLPELTELLKEDELELDCIGEPKVKDKNHPEDLSLDMSKEEWMKKNGKTQDEYESLPASMLRKTVLFIIISDSDSTFSFLSSILLQQLYELLYRQADERKDHRLPIHTKFMNDEFANCGKQPDFEIKIATMRSREISSTIILQNIAQLKNLYKDSWETIFGNCDTTIFLGGKEYESLEYLSKLIGNETVDYLSISETKGSNWSYQKSNQLIQRPLLAPDEIGRLDNNECLVHIRGQQIFRDKKFDVTCHKRVDLTTDASDRKKAKENFFDISIFLENIRQGKGEDEKNREKEFNGEAGTKKISVDRGRYMTFSQEMERIKVQEKTADSFMYEAG</sequence>
<dbReference type="PANTHER" id="PTHR37937:SF1">
    <property type="entry name" value="CONJUGATIVE TRANSFER: DNA TRANSPORT"/>
    <property type="match status" value="1"/>
</dbReference>
<proteinExistence type="inferred from homology"/>
<organism evidence="8 9">
    <name type="scientific">Amedibacterium intestinale</name>
    <dbReference type="NCBI Taxonomy" id="2583452"/>
    <lineage>
        <taxon>Bacteria</taxon>
        <taxon>Bacillati</taxon>
        <taxon>Bacillota</taxon>
        <taxon>Erysipelotrichia</taxon>
        <taxon>Erysipelotrichales</taxon>
        <taxon>Erysipelotrichaceae</taxon>
        <taxon>Amedibacterium</taxon>
    </lineage>
</organism>
<dbReference type="RefSeq" id="WP_163051942.1">
    <property type="nucleotide sequence ID" value="NZ_AP019695.1"/>
</dbReference>
<dbReference type="InterPro" id="IPR032689">
    <property type="entry name" value="TraG-D_C"/>
</dbReference>
<dbReference type="Pfam" id="PF02534">
    <property type="entry name" value="T4SS-DNA_transf"/>
    <property type="match status" value="1"/>
</dbReference>
<evidence type="ECO:0000256" key="2">
    <source>
        <dbReference type="ARBA" id="ARBA00008806"/>
    </source>
</evidence>
<dbReference type="KEGG" id="aarg:Aargi30884_15280"/>
<dbReference type="Proteomes" id="UP000464754">
    <property type="component" value="Chromosome"/>
</dbReference>
<keyword evidence="5" id="KW-1133">Transmembrane helix</keyword>
<dbReference type="Gene3D" id="3.40.50.300">
    <property type="entry name" value="P-loop containing nucleotide triphosphate hydrolases"/>
    <property type="match status" value="1"/>
</dbReference>
<dbReference type="Pfam" id="PF12696">
    <property type="entry name" value="TraG-D_C"/>
    <property type="match status" value="1"/>
</dbReference>